<reference evidence="4" key="1">
    <citation type="submission" date="2016-06" db="UniProtKB">
        <authorList>
            <consortium name="WormBaseParasite"/>
        </authorList>
    </citation>
    <scope>IDENTIFICATION</scope>
</reference>
<keyword evidence="3" id="KW-1185">Reference proteome</keyword>
<reference evidence="2 3" key="2">
    <citation type="submission" date="2018-11" db="EMBL/GenBank/DDBJ databases">
        <authorList>
            <consortium name="Pathogen Informatics"/>
        </authorList>
    </citation>
    <scope>NUCLEOTIDE SEQUENCE [LARGE SCALE GENOMIC DNA]</scope>
    <source>
        <strain evidence="2">Dakar</strain>
        <strain evidence="3">Dakar, Senegal</strain>
    </source>
</reference>
<proteinExistence type="predicted"/>
<accession>A0A183L7L0</accession>
<dbReference type="EMBL" id="UZAK01053774">
    <property type="protein sequence ID" value="VDP82452.1"/>
    <property type="molecule type" value="Genomic_DNA"/>
</dbReference>
<feature type="region of interest" description="Disordered" evidence="1">
    <location>
        <begin position="1"/>
        <end position="29"/>
    </location>
</feature>
<evidence type="ECO:0000313" key="3">
    <source>
        <dbReference type="Proteomes" id="UP000279833"/>
    </source>
</evidence>
<sequence>MKNTLKPLQDERHKPLNFSNPPIRSRSYSEKPITSIKTPVINNPLRKSFELSSKYFHDDMEDKDYYENNERIYNELQKKPLHEYSTNEVNQINEWNYDLSKRKVLFVLL</sequence>
<organism evidence="4">
    <name type="scientific">Schistosoma curassoni</name>
    <dbReference type="NCBI Taxonomy" id="6186"/>
    <lineage>
        <taxon>Eukaryota</taxon>
        <taxon>Metazoa</taxon>
        <taxon>Spiralia</taxon>
        <taxon>Lophotrochozoa</taxon>
        <taxon>Platyhelminthes</taxon>
        <taxon>Trematoda</taxon>
        <taxon>Digenea</taxon>
        <taxon>Strigeidida</taxon>
        <taxon>Schistosomatoidea</taxon>
        <taxon>Schistosomatidae</taxon>
        <taxon>Schistosoma</taxon>
    </lineage>
</organism>
<dbReference type="WBParaSite" id="SCUD_0002333301-mRNA-1">
    <property type="protein sequence ID" value="SCUD_0002333301-mRNA-1"/>
    <property type="gene ID" value="SCUD_0002333301"/>
</dbReference>
<dbReference type="AlphaFoldDB" id="A0A183L7L0"/>
<evidence type="ECO:0000313" key="2">
    <source>
        <dbReference type="EMBL" id="VDP82452.1"/>
    </source>
</evidence>
<protein>
    <submittedName>
        <fullName evidence="2 4">Uncharacterized protein</fullName>
    </submittedName>
</protein>
<evidence type="ECO:0000256" key="1">
    <source>
        <dbReference type="SAM" id="MobiDB-lite"/>
    </source>
</evidence>
<gene>
    <name evidence="2" type="ORF">SCUD_LOCUS23330</name>
</gene>
<dbReference type="Proteomes" id="UP000279833">
    <property type="component" value="Unassembled WGS sequence"/>
</dbReference>
<evidence type="ECO:0000313" key="4">
    <source>
        <dbReference type="WBParaSite" id="SCUD_0002333301-mRNA-1"/>
    </source>
</evidence>
<name>A0A183L7L0_9TREM</name>